<sequence>MLENIFETKIIGSNTIFLDIPEEEYFISYNNLSEKAAEEITYNYFKIRNKTGIPHVKQIHAIPNIHNVEIIIEIEKDGTN</sequence>
<name>A0A401UI18_9CLOT</name>
<dbReference type="EMBL" id="BHYK01000003">
    <property type="protein sequence ID" value="GCD09109.1"/>
    <property type="molecule type" value="Genomic_DNA"/>
</dbReference>
<reference evidence="1 2" key="1">
    <citation type="submission" date="2018-11" db="EMBL/GenBank/DDBJ databases">
        <title>Genome sequencing and assembly of Clostridium tagluense strain A121.</title>
        <authorList>
            <person name="Murakami T."/>
            <person name="Segawa T."/>
            <person name="Shcherbakova V.A."/>
            <person name="Mori H."/>
            <person name="Yoshimura Y."/>
        </authorList>
    </citation>
    <scope>NUCLEOTIDE SEQUENCE [LARGE SCALE GENOMIC DNA]</scope>
    <source>
        <strain evidence="1 2">A121</strain>
    </source>
</reference>
<dbReference type="RefSeq" id="WP_124998197.1">
    <property type="nucleotide sequence ID" value="NZ_BHYK01000003.1"/>
</dbReference>
<evidence type="ECO:0000313" key="1">
    <source>
        <dbReference type="EMBL" id="GCD09109.1"/>
    </source>
</evidence>
<accession>A0A401UI18</accession>
<protein>
    <submittedName>
        <fullName evidence="1">Uncharacterized protein</fullName>
    </submittedName>
</protein>
<evidence type="ECO:0000313" key="2">
    <source>
        <dbReference type="Proteomes" id="UP000287872"/>
    </source>
</evidence>
<organism evidence="1 2">
    <name type="scientific">Clostridium tagluense</name>
    <dbReference type="NCBI Taxonomy" id="360422"/>
    <lineage>
        <taxon>Bacteria</taxon>
        <taxon>Bacillati</taxon>
        <taxon>Bacillota</taxon>
        <taxon>Clostridia</taxon>
        <taxon>Eubacteriales</taxon>
        <taxon>Clostridiaceae</taxon>
        <taxon>Clostridium</taxon>
    </lineage>
</organism>
<gene>
    <name evidence="1" type="ORF">Ctaglu_07320</name>
</gene>
<comment type="caution">
    <text evidence="1">The sequence shown here is derived from an EMBL/GenBank/DDBJ whole genome shotgun (WGS) entry which is preliminary data.</text>
</comment>
<dbReference type="OrthoDB" id="1911145at2"/>
<keyword evidence="2" id="KW-1185">Reference proteome</keyword>
<proteinExistence type="predicted"/>
<dbReference type="AlphaFoldDB" id="A0A401UI18"/>
<dbReference type="Proteomes" id="UP000287872">
    <property type="component" value="Unassembled WGS sequence"/>
</dbReference>
<dbReference type="GeneID" id="77242474"/>